<keyword evidence="2" id="KW-0812">Transmembrane</keyword>
<sequence>MTIDVFLASMAAIGLAALMIYLLTRKGDPFGSGRQESVRSQSRRPSDNRRR</sequence>
<name>A0A1M4ZL94_LOKAT</name>
<evidence type="ECO:0000256" key="2">
    <source>
        <dbReference type="SAM" id="Phobius"/>
    </source>
</evidence>
<dbReference type="Proteomes" id="UP000183987">
    <property type="component" value="Unassembled WGS sequence"/>
</dbReference>
<gene>
    <name evidence="3" type="ORF">SAMN05444339_10433</name>
</gene>
<keyword evidence="2" id="KW-1133">Transmembrane helix</keyword>
<evidence type="ECO:0000313" key="3">
    <source>
        <dbReference type="EMBL" id="SHF18774.1"/>
    </source>
</evidence>
<evidence type="ECO:0000313" key="4">
    <source>
        <dbReference type="Proteomes" id="UP000183987"/>
    </source>
</evidence>
<dbReference type="STRING" id="366533.SAMN05444339_10433"/>
<reference evidence="4" key="1">
    <citation type="submission" date="2016-11" db="EMBL/GenBank/DDBJ databases">
        <authorList>
            <person name="Varghese N."/>
            <person name="Submissions S."/>
        </authorList>
    </citation>
    <scope>NUCLEOTIDE SEQUENCE [LARGE SCALE GENOMIC DNA]</scope>
    <source>
        <strain evidence="4">DSM 29326</strain>
    </source>
</reference>
<proteinExistence type="predicted"/>
<evidence type="ECO:0000256" key="1">
    <source>
        <dbReference type="SAM" id="MobiDB-lite"/>
    </source>
</evidence>
<accession>A0A1M4ZL94</accession>
<keyword evidence="2" id="KW-0472">Membrane</keyword>
<dbReference type="AlphaFoldDB" id="A0A1M4ZL94"/>
<protein>
    <submittedName>
        <fullName evidence="3">Uncharacterized protein</fullName>
    </submittedName>
</protein>
<keyword evidence="4" id="KW-1185">Reference proteome</keyword>
<feature type="region of interest" description="Disordered" evidence="1">
    <location>
        <begin position="28"/>
        <end position="51"/>
    </location>
</feature>
<dbReference type="EMBL" id="FQUE01000004">
    <property type="protein sequence ID" value="SHF18774.1"/>
    <property type="molecule type" value="Genomic_DNA"/>
</dbReference>
<feature type="transmembrane region" description="Helical" evidence="2">
    <location>
        <begin position="6"/>
        <end position="24"/>
    </location>
</feature>
<organism evidence="3 4">
    <name type="scientific">Loktanella atrilutea</name>
    <dbReference type="NCBI Taxonomy" id="366533"/>
    <lineage>
        <taxon>Bacteria</taxon>
        <taxon>Pseudomonadati</taxon>
        <taxon>Pseudomonadota</taxon>
        <taxon>Alphaproteobacteria</taxon>
        <taxon>Rhodobacterales</taxon>
        <taxon>Roseobacteraceae</taxon>
        <taxon>Loktanella</taxon>
    </lineage>
</organism>